<gene>
    <name evidence="2" type="ORF">GQE98_15155</name>
</gene>
<accession>A0A6L8WAH5</accession>
<dbReference type="EMBL" id="WTUW01000009">
    <property type="protein sequence ID" value="MZR31975.1"/>
    <property type="molecule type" value="Genomic_DNA"/>
</dbReference>
<name>A0A6L8WAH5_9PROT</name>
<evidence type="ECO:0000256" key="1">
    <source>
        <dbReference type="SAM" id="Phobius"/>
    </source>
</evidence>
<sequence length="437" mass="49106">MSDEKPTLLDWLHINREPDFSKARGLGGIVSGSLFVVAFLSVLIFFAGLISILLSFFGTGPFMDEPTSQAIRNVGLVLAALVGLPFIVWRSIVAQKQVNVAEQSQITDRINKAVEGLGAEKTVKENFEIPLPNEELASGPAFVEQKFDKKAFERTVPNLEVRIGAIYALERIAKDSLRDHLQIMEILCAYIRENSPLDNFEPSESLSDIKKPRVDIQAAITVIGRREKKQLKLEESKKFRLDLRGSNLSHIDFSKGDFSAANISFCKIENGNFSDSNLSGTLFFSTLLNYSEFFNSKLWATRFDGAMINRPITKPGAWIPSINVADYRGISIMGADFSSVPYLGPKQKLNLIFGSRDTLLNANYRFDVNEYEEQIAQLDVLMSNGEDEKAKEIDKKISKKFQFRSWSTADSKDPASHGAYRSFLKKLEITNWPYLDD</sequence>
<dbReference type="InterPro" id="IPR001646">
    <property type="entry name" value="5peptide_repeat"/>
</dbReference>
<evidence type="ECO:0000313" key="3">
    <source>
        <dbReference type="Proteomes" id="UP000476030"/>
    </source>
</evidence>
<feature type="transmembrane region" description="Helical" evidence="1">
    <location>
        <begin position="34"/>
        <end position="58"/>
    </location>
</feature>
<keyword evidence="3" id="KW-1185">Reference proteome</keyword>
<feature type="transmembrane region" description="Helical" evidence="1">
    <location>
        <begin position="70"/>
        <end position="89"/>
    </location>
</feature>
<dbReference type="Pfam" id="PF00805">
    <property type="entry name" value="Pentapeptide"/>
    <property type="match status" value="1"/>
</dbReference>
<dbReference type="SUPFAM" id="SSF141571">
    <property type="entry name" value="Pentapeptide repeat-like"/>
    <property type="match status" value="1"/>
</dbReference>
<organism evidence="2 3">
    <name type="scientific">Sneathiella litorea</name>
    <dbReference type="NCBI Taxonomy" id="2606216"/>
    <lineage>
        <taxon>Bacteria</taxon>
        <taxon>Pseudomonadati</taxon>
        <taxon>Pseudomonadota</taxon>
        <taxon>Alphaproteobacteria</taxon>
        <taxon>Sneathiellales</taxon>
        <taxon>Sneathiellaceae</taxon>
        <taxon>Sneathiella</taxon>
    </lineage>
</organism>
<evidence type="ECO:0000313" key="2">
    <source>
        <dbReference type="EMBL" id="MZR31975.1"/>
    </source>
</evidence>
<keyword evidence="1" id="KW-0812">Transmembrane</keyword>
<protein>
    <submittedName>
        <fullName evidence="2">Pentapeptide repeat-containing protein</fullName>
    </submittedName>
</protein>
<dbReference type="RefSeq" id="WP_161316556.1">
    <property type="nucleotide sequence ID" value="NZ_WTUW01000009.1"/>
</dbReference>
<dbReference type="Gene3D" id="2.160.20.80">
    <property type="entry name" value="E3 ubiquitin-protein ligase SopA"/>
    <property type="match status" value="1"/>
</dbReference>
<dbReference type="Proteomes" id="UP000476030">
    <property type="component" value="Unassembled WGS sequence"/>
</dbReference>
<proteinExistence type="predicted"/>
<dbReference type="AlphaFoldDB" id="A0A6L8WAH5"/>
<keyword evidence="1" id="KW-1133">Transmembrane helix</keyword>
<reference evidence="2 3" key="1">
    <citation type="submission" date="2019-12" db="EMBL/GenBank/DDBJ databases">
        <title>Snethiella sp. nov. sp. isolated from sea sand.</title>
        <authorList>
            <person name="Kim J."/>
            <person name="Jeong S.E."/>
            <person name="Jung H.S."/>
            <person name="Jeon C.O."/>
        </authorList>
    </citation>
    <scope>NUCLEOTIDE SEQUENCE [LARGE SCALE GENOMIC DNA]</scope>
    <source>
        <strain evidence="2 3">DP05</strain>
    </source>
</reference>
<comment type="caution">
    <text evidence="2">The sequence shown here is derived from an EMBL/GenBank/DDBJ whole genome shotgun (WGS) entry which is preliminary data.</text>
</comment>
<keyword evidence="1" id="KW-0472">Membrane</keyword>